<dbReference type="SUPFAM" id="SSF53756">
    <property type="entry name" value="UDP-Glycosyltransferase/glycogen phosphorylase"/>
    <property type="match status" value="1"/>
</dbReference>
<protein>
    <submittedName>
        <fullName evidence="1">Uncharacterized protein</fullName>
    </submittedName>
</protein>
<evidence type="ECO:0000313" key="1">
    <source>
        <dbReference type="EMBL" id="JAD63299.1"/>
    </source>
</evidence>
<reference evidence="1" key="2">
    <citation type="journal article" date="2015" name="Data Brief">
        <title>Shoot transcriptome of the giant reed, Arundo donax.</title>
        <authorList>
            <person name="Barrero R.A."/>
            <person name="Guerrero F.D."/>
            <person name="Moolhuijzen P."/>
            <person name="Goolsby J.A."/>
            <person name="Tidwell J."/>
            <person name="Bellgard S.E."/>
            <person name="Bellgard M.I."/>
        </authorList>
    </citation>
    <scope>NUCLEOTIDE SEQUENCE</scope>
    <source>
        <tissue evidence="1">Shoot tissue taken approximately 20 cm above the soil surface</tissue>
    </source>
</reference>
<sequence length="61" mass="6460">MVTAEEVEVKVKLVMESEQGKELRERTAVAKGMAAAALETGGSSKAAFVDFLSSIEISTID</sequence>
<dbReference type="EMBL" id="GBRH01234596">
    <property type="protein sequence ID" value="JAD63299.1"/>
    <property type="molecule type" value="Transcribed_RNA"/>
</dbReference>
<organism evidence="1">
    <name type="scientific">Arundo donax</name>
    <name type="common">Giant reed</name>
    <name type="synonym">Donax arundinaceus</name>
    <dbReference type="NCBI Taxonomy" id="35708"/>
    <lineage>
        <taxon>Eukaryota</taxon>
        <taxon>Viridiplantae</taxon>
        <taxon>Streptophyta</taxon>
        <taxon>Embryophyta</taxon>
        <taxon>Tracheophyta</taxon>
        <taxon>Spermatophyta</taxon>
        <taxon>Magnoliopsida</taxon>
        <taxon>Liliopsida</taxon>
        <taxon>Poales</taxon>
        <taxon>Poaceae</taxon>
        <taxon>PACMAD clade</taxon>
        <taxon>Arundinoideae</taxon>
        <taxon>Arundineae</taxon>
        <taxon>Arundo</taxon>
    </lineage>
</organism>
<name>A0A0A9BH36_ARUDO</name>
<dbReference type="Gene3D" id="3.40.50.2000">
    <property type="entry name" value="Glycogen Phosphorylase B"/>
    <property type="match status" value="2"/>
</dbReference>
<dbReference type="AlphaFoldDB" id="A0A0A9BH36"/>
<proteinExistence type="predicted"/>
<reference evidence="1" key="1">
    <citation type="submission" date="2014-09" db="EMBL/GenBank/DDBJ databases">
        <authorList>
            <person name="Magalhaes I.L.F."/>
            <person name="Oliveira U."/>
            <person name="Santos F.R."/>
            <person name="Vidigal T.H.D.A."/>
            <person name="Brescovit A.D."/>
            <person name="Santos A.J."/>
        </authorList>
    </citation>
    <scope>NUCLEOTIDE SEQUENCE</scope>
    <source>
        <tissue evidence="1">Shoot tissue taken approximately 20 cm above the soil surface</tissue>
    </source>
</reference>
<accession>A0A0A9BH36</accession>